<protein>
    <submittedName>
        <fullName evidence="2">Uncharacterized protein</fullName>
    </submittedName>
</protein>
<reference evidence="2 3" key="1">
    <citation type="journal article" date="2014" name="PLoS ONE">
        <title>The first complete genome sequence of the class fimbriimonadia in the phylum armatimonadetes.</title>
        <authorList>
            <person name="Hu Z.Y."/>
            <person name="Wang Y.Z."/>
            <person name="Im W.T."/>
            <person name="Wang S.Y."/>
            <person name="Zhao G.P."/>
            <person name="Zheng H.J."/>
            <person name="Quan Z.X."/>
        </authorList>
    </citation>
    <scope>NUCLEOTIDE SEQUENCE [LARGE SCALE GENOMIC DNA]</scope>
    <source>
        <strain evidence="2">Gsoil 348</strain>
    </source>
</reference>
<dbReference type="STRING" id="661478.OP10G_1810"/>
<evidence type="ECO:0000256" key="1">
    <source>
        <dbReference type="SAM" id="MobiDB-lite"/>
    </source>
</evidence>
<dbReference type="EMBL" id="CP007139">
    <property type="protein sequence ID" value="AIE85178.1"/>
    <property type="molecule type" value="Genomic_DNA"/>
</dbReference>
<dbReference type="AlphaFoldDB" id="A0A068NNP4"/>
<keyword evidence="3" id="KW-1185">Reference proteome</keyword>
<name>A0A068NNP4_FIMGI</name>
<feature type="region of interest" description="Disordered" evidence="1">
    <location>
        <begin position="1"/>
        <end position="50"/>
    </location>
</feature>
<accession>A0A068NNP4</accession>
<evidence type="ECO:0000313" key="3">
    <source>
        <dbReference type="Proteomes" id="UP000027982"/>
    </source>
</evidence>
<gene>
    <name evidence="2" type="ORF">OP10G_1810</name>
</gene>
<dbReference type="KEGG" id="fgi:OP10G_1810"/>
<sequence>MLKAEKVEIAPSPALPTPPKPAAAIVQRVSARPGQALRDPSHASTGSIRASIEKQQREALVALERRLRDYYRIQADAFELEKGREVDKEAATDYLEANAKIRLAFEAYGNARAPKVTRLAVLVGFPDPNPNSIPPKLPMRPVSQARFDEAKRLREELAALDAKFNAQAEQILAAVVSETAADREAMRKTIETFRNELNRRAETEAQAEVRTSVKELGLQLTEPSPVLVPGTPARQVEIPAEAPLPPAPKVPSVGIPSGLADRRRLLQHELTIWLGLNRYRLEKGGRDATEDFQRWRETYRAGL</sequence>
<evidence type="ECO:0000313" key="2">
    <source>
        <dbReference type="EMBL" id="AIE85178.1"/>
    </source>
</evidence>
<dbReference type="Proteomes" id="UP000027982">
    <property type="component" value="Chromosome"/>
</dbReference>
<organism evidence="2 3">
    <name type="scientific">Fimbriimonas ginsengisoli Gsoil 348</name>
    <dbReference type="NCBI Taxonomy" id="661478"/>
    <lineage>
        <taxon>Bacteria</taxon>
        <taxon>Bacillati</taxon>
        <taxon>Armatimonadota</taxon>
        <taxon>Fimbriimonadia</taxon>
        <taxon>Fimbriimonadales</taxon>
        <taxon>Fimbriimonadaceae</taxon>
        <taxon>Fimbriimonas</taxon>
    </lineage>
</organism>
<proteinExistence type="predicted"/>
<dbReference type="HOGENOM" id="CLU_917503_0_0_0"/>